<dbReference type="AlphaFoldDB" id="A0A1T2X615"/>
<evidence type="ECO:0000313" key="2">
    <source>
        <dbReference type="EMBL" id="OPA75324.1"/>
    </source>
</evidence>
<dbReference type="CDD" id="cd04301">
    <property type="entry name" value="NAT_SF"/>
    <property type="match status" value="1"/>
</dbReference>
<sequence>MEVYEDLEFQPIFEEDIEQLTEIMTRAFDQDTKQFLGLEKGGPEGYDTGEFLRKWALDSQAQSYKVLLNGKLMGSVIVWINENNENFLGNLYVDPIEHNQGIGLKIWRFIELKYPNTKKWITETPGYSKRNHHFYVNKCGFKIVKIRDPRNLQNECYVLEKEM</sequence>
<dbReference type="STRING" id="1324314.BVG16_22300"/>
<keyword evidence="3" id="KW-1185">Reference proteome</keyword>
<protein>
    <submittedName>
        <fullName evidence="2">GNAT family N-acetyltransferase</fullName>
    </submittedName>
</protein>
<dbReference type="InterPro" id="IPR016181">
    <property type="entry name" value="Acyl_CoA_acyltransferase"/>
</dbReference>
<gene>
    <name evidence="2" type="ORF">BVG16_22300</name>
</gene>
<name>A0A1T2X615_9BACL</name>
<dbReference type="RefSeq" id="WP_078501397.1">
    <property type="nucleotide sequence ID" value="NZ_MSZX01000009.1"/>
</dbReference>
<accession>A0A1T2X615</accession>
<feature type="domain" description="N-acetyltransferase" evidence="1">
    <location>
        <begin position="7"/>
        <end position="163"/>
    </location>
</feature>
<dbReference type="EMBL" id="MSZX01000009">
    <property type="protein sequence ID" value="OPA75324.1"/>
    <property type="molecule type" value="Genomic_DNA"/>
</dbReference>
<dbReference type="PROSITE" id="PS51186">
    <property type="entry name" value="GNAT"/>
    <property type="match status" value="1"/>
</dbReference>
<keyword evidence="2" id="KW-0808">Transferase</keyword>
<proteinExistence type="predicted"/>
<reference evidence="2 3" key="1">
    <citation type="submission" date="2017-01" db="EMBL/GenBank/DDBJ databases">
        <title>Genome analysis of Paenibacillus selenitrireducens ES3-24.</title>
        <authorList>
            <person name="Xu D."/>
            <person name="Yao R."/>
            <person name="Zheng S."/>
        </authorList>
    </citation>
    <scope>NUCLEOTIDE SEQUENCE [LARGE SCALE GENOMIC DNA]</scope>
    <source>
        <strain evidence="2 3">ES3-24</strain>
    </source>
</reference>
<dbReference type="Proteomes" id="UP000190188">
    <property type="component" value="Unassembled WGS sequence"/>
</dbReference>
<dbReference type="Gene3D" id="3.40.630.30">
    <property type="match status" value="1"/>
</dbReference>
<dbReference type="SUPFAM" id="SSF55729">
    <property type="entry name" value="Acyl-CoA N-acyltransferases (Nat)"/>
    <property type="match status" value="1"/>
</dbReference>
<dbReference type="Pfam" id="PF00583">
    <property type="entry name" value="Acetyltransf_1"/>
    <property type="match status" value="1"/>
</dbReference>
<evidence type="ECO:0000259" key="1">
    <source>
        <dbReference type="PROSITE" id="PS51186"/>
    </source>
</evidence>
<dbReference type="InterPro" id="IPR000182">
    <property type="entry name" value="GNAT_dom"/>
</dbReference>
<comment type="caution">
    <text evidence="2">The sequence shown here is derived from an EMBL/GenBank/DDBJ whole genome shotgun (WGS) entry which is preliminary data.</text>
</comment>
<evidence type="ECO:0000313" key="3">
    <source>
        <dbReference type="Proteomes" id="UP000190188"/>
    </source>
</evidence>
<dbReference type="OrthoDB" id="9786032at2"/>
<dbReference type="GO" id="GO:0016747">
    <property type="term" value="F:acyltransferase activity, transferring groups other than amino-acyl groups"/>
    <property type="evidence" value="ECO:0007669"/>
    <property type="project" value="InterPro"/>
</dbReference>
<organism evidence="2 3">
    <name type="scientific">Paenibacillus selenitireducens</name>
    <dbReference type="NCBI Taxonomy" id="1324314"/>
    <lineage>
        <taxon>Bacteria</taxon>
        <taxon>Bacillati</taxon>
        <taxon>Bacillota</taxon>
        <taxon>Bacilli</taxon>
        <taxon>Bacillales</taxon>
        <taxon>Paenibacillaceae</taxon>
        <taxon>Paenibacillus</taxon>
    </lineage>
</organism>